<proteinExistence type="predicted"/>
<protein>
    <submittedName>
        <fullName evidence="1">Uncharacterized protein</fullName>
    </submittedName>
</protein>
<accession>A0A090AMX3</accession>
<evidence type="ECO:0000313" key="2">
    <source>
        <dbReference type="Proteomes" id="UP000031623"/>
    </source>
</evidence>
<dbReference type="HOGENOM" id="CLU_2235337_0_0_6"/>
<dbReference type="EMBL" id="AP014633">
    <property type="protein sequence ID" value="BAP57362.1"/>
    <property type="molecule type" value="Genomic_DNA"/>
</dbReference>
<reference evidence="1 2" key="1">
    <citation type="journal article" date="2014" name="ISME J.">
        <title>Ecophysiology of Thioploca ingrica as revealed by the complete genome sequence supplemented with proteomic evidence.</title>
        <authorList>
            <person name="Kojima H."/>
            <person name="Ogura Y."/>
            <person name="Yamamoto N."/>
            <person name="Togashi T."/>
            <person name="Mori H."/>
            <person name="Watanabe T."/>
            <person name="Nemoto F."/>
            <person name="Kurokawa K."/>
            <person name="Hayashi T."/>
            <person name="Fukui M."/>
        </authorList>
    </citation>
    <scope>NUCLEOTIDE SEQUENCE [LARGE SCALE GENOMIC DNA]</scope>
</reference>
<gene>
    <name evidence="1" type="ORF">THII_3065</name>
</gene>
<sequence length="105" mass="11887">MGSWYYLKIAKHLDQDQQQAMKNGKPFIGMTSEEATLAMMLTLLSGVRLLIKSLRSSLSFGMFIHTHYFLNFFISKRRITAINLRSFLPLTLTPLPTGGGKFSLT</sequence>
<dbReference type="KEGG" id="tig:THII_3065"/>
<dbReference type="Proteomes" id="UP000031623">
    <property type="component" value="Chromosome"/>
</dbReference>
<keyword evidence="2" id="KW-1185">Reference proteome</keyword>
<name>A0A090AMX3_9GAMM</name>
<evidence type="ECO:0000313" key="1">
    <source>
        <dbReference type="EMBL" id="BAP57362.1"/>
    </source>
</evidence>
<organism evidence="1 2">
    <name type="scientific">Thioploca ingrica</name>
    <dbReference type="NCBI Taxonomy" id="40754"/>
    <lineage>
        <taxon>Bacteria</taxon>
        <taxon>Pseudomonadati</taxon>
        <taxon>Pseudomonadota</taxon>
        <taxon>Gammaproteobacteria</taxon>
        <taxon>Thiotrichales</taxon>
        <taxon>Thiotrichaceae</taxon>
        <taxon>Thioploca</taxon>
    </lineage>
</organism>
<dbReference type="AlphaFoldDB" id="A0A090AMX3"/>